<dbReference type="Proteomes" id="UP000186583">
    <property type="component" value="Unassembled WGS sequence"/>
</dbReference>
<proteinExistence type="inferred from homology"/>
<feature type="domain" description="FAD-binding PCMH-type" evidence="6">
    <location>
        <begin position="96"/>
        <end position="295"/>
    </location>
</feature>
<keyword evidence="4" id="KW-0274">FAD</keyword>
<dbReference type="PANTHER" id="PTHR42973">
    <property type="entry name" value="BINDING OXIDOREDUCTASE, PUTATIVE (AFU_ORTHOLOGUE AFUA_1G17690)-RELATED"/>
    <property type="match status" value="1"/>
</dbReference>
<evidence type="ECO:0000256" key="3">
    <source>
        <dbReference type="ARBA" id="ARBA00022630"/>
    </source>
</evidence>
<organism evidence="7 8">
    <name type="scientific">Colletotrichum chlorophyti</name>
    <dbReference type="NCBI Taxonomy" id="708187"/>
    <lineage>
        <taxon>Eukaryota</taxon>
        <taxon>Fungi</taxon>
        <taxon>Dikarya</taxon>
        <taxon>Ascomycota</taxon>
        <taxon>Pezizomycotina</taxon>
        <taxon>Sordariomycetes</taxon>
        <taxon>Hypocreomycetidae</taxon>
        <taxon>Glomerellales</taxon>
        <taxon>Glomerellaceae</taxon>
        <taxon>Colletotrichum</taxon>
    </lineage>
</organism>
<dbReference type="InterPro" id="IPR012951">
    <property type="entry name" value="BBE"/>
</dbReference>
<keyword evidence="5" id="KW-0560">Oxidoreductase</keyword>
<dbReference type="Pfam" id="PF01565">
    <property type="entry name" value="FAD_binding_4"/>
    <property type="match status" value="1"/>
</dbReference>
<dbReference type="PANTHER" id="PTHR42973:SF39">
    <property type="entry name" value="FAD-BINDING PCMH-TYPE DOMAIN-CONTAINING PROTEIN"/>
    <property type="match status" value="1"/>
</dbReference>
<evidence type="ECO:0000313" key="7">
    <source>
        <dbReference type="EMBL" id="OLN96379.1"/>
    </source>
</evidence>
<dbReference type="SUPFAM" id="SSF56176">
    <property type="entry name" value="FAD-binding/transporter-associated domain-like"/>
    <property type="match status" value="1"/>
</dbReference>
<accession>A0A1Q8S4K4</accession>
<comment type="similarity">
    <text evidence="2">Belongs to the oxygen-dependent FAD-linked oxidoreductase family.</text>
</comment>
<dbReference type="PROSITE" id="PS51387">
    <property type="entry name" value="FAD_PCMH"/>
    <property type="match status" value="1"/>
</dbReference>
<dbReference type="GO" id="GO:0016491">
    <property type="term" value="F:oxidoreductase activity"/>
    <property type="evidence" value="ECO:0007669"/>
    <property type="project" value="UniProtKB-KW"/>
</dbReference>
<dbReference type="Gene3D" id="3.30.465.10">
    <property type="match status" value="2"/>
</dbReference>
<sequence length="602" mass="64537">MAAPRTSCKAFPGTADWPSAESWSNLNESVGGRLLQPTPPGAVCHPGQTVYDADGCDAAAAGWSTHDFHADDPVSVMFNNWCNDTCLPDPAYLCSPDGYPAFVVNASTPAHVKLGIDFARENNVRLIIQSTGHDYIGRSVGPGSLSIWVHHMQDIQYQPDEFKLAGSNVIIPGNAITAGGGAELYSVYKSAAEHNQTIVGGTGKTVGVGGYTSGGGHSLLSPRYGLAADNVIQMEVVTAQGAILTLNEAQNTDLFWAMRGVSHSTWIISTSANAPQGGGSTFGVLTSITFATHPSPQISHTAFAMLTERGASFLPDLAAYFLSQFPALARAGLSGYALINSNMSNPVSSPGLPPDAAGIFGIYLLQDNADHAAVARIWNSIHETVKLRWPGVTFAESTLQFDSWIDWFEENHDRNPVGMNKILASRLLDEEVLGDAEALTGAVKVTFDTVGGMLAFLISGKGVHEAKPRAGGNAVHPGWRTSYVHASRSIPAVLTTHVHLLITWFSVTSIGFPSFDSAAKEAAKKKIYSSVEGFRQLAPGMGSYINEGLPYEEDWQNVFWGGNYDRLLSIKKSVDPDNVFWCLPCVGSEEWEQRDDGRLCTV</sequence>
<evidence type="ECO:0000256" key="4">
    <source>
        <dbReference type="ARBA" id="ARBA00022827"/>
    </source>
</evidence>
<dbReference type="EMBL" id="MPGH01000017">
    <property type="protein sequence ID" value="OLN96379.1"/>
    <property type="molecule type" value="Genomic_DNA"/>
</dbReference>
<reference evidence="7 8" key="1">
    <citation type="submission" date="2016-11" db="EMBL/GenBank/DDBJ databases">
        <title>Draft Genome Assembly of Colletotrichum chlorophyti a pathogen of herbaceous plants.</title>
        <authorList>
            <person name="Gan P."/>
            <person name="Narusaka M."/>
            <person name="Tsushima A."/>
            <person name="Narusaka Y."/>
            <person name="Takano Y."/>
            <person name="Shirasu K."/>
        </authorList>
    </citation>
    <scope>NUCLEOTIDE SEQUENCE [LARGE SCALE GENOMIC DNA]</scope>
    <source>
        <strain evidence="7 8">NTL11</strain>
    </source>
</reference>
<dbReference type="InterPro" id="IPR050416">
    <property type="entry name" value="FAD-linked_Oxidoreductase"/>
</dbReference>
<dbReference type="AlphaFoldDB" id="A0A1Q8S4K4"/>
<dbReference type="GO" id="GO:0071949">
    <property type="term" value="F:FAD binding"/>
    <property type="evidence" value="ECO:0007669"/>
    <property type="project" value="InterPro"/>
</dbReference>
<dbReference type="STRING" id="708187.A0A1Q8S4K4"/>
<keyword evidence="8" id="KW-1185">Reference proteome</keyword>
<gene>
    <name evidence="7" type="ORF">CCHL11_00726</name>
</gene>
<evidence type="ECO:0000259" key="6">
    <source>
        <dbReference type="PROSITE" id="PS51387"/>
    </source>
</evidence>
<dbReference type="InterPro" id="IPR016169">
    <property type="entry name" value="FAD-bd_PCMH_sub2"/>
</dbReference>
<evidence type="ECO:0000256" key="2">
    <source>
        <dbReference type="ARBA" id="ARBA00005466"/>
    </source>
</evidence>
<dbReference type="InterPro" id="IPR006094">
    <property type="entry name" value="Oxid_FAD_bind_N"/>
</dbReference>
<comment type="cofactor">
    <cofactor evidence="1">
        <name>FAD</name>
        <dbReference type="ChEBI" id="CHEBI:57692"/>
    </cofactor>
</comment>
<keyword evidence="3" id="KW-0285">Flavoprotein</keyword>
<comment type="caution">
    <text evidence="7">The sequence shown here is derived from an EMBL/GenBank/DDBJ whole genome shotgun (WGS) entry which is preliminary data.</text>
</comment>
<name>A0A1Q8S4K4_9PEZI</name>
<evidence type="ECO:0000256" key="5">
    <source>
        <dbReference type="ARBA" id="ARBA00023002"/>
    </source>
</evidence>
<dbReference type="Pfam" id="PF08031">
    <property type="entry name" value="BBE"/>
    <property type="match status" value="1"/>
</dbReference>
<dbReference type="InterPro" id="IPR036318">
    <property type="entry name" value="FAD-bd_PCMH-like_sf"/>
</dbReference>
<dbReference type="OrthoDB" id="9983560at2759"/>
<evidence type="ECO:0000313" key="8">
    <source>
        <dbReference type="Proteomes" id="UP000186583"/>
    </source>
</evidence>
<dbReference type="InterPro" id="IPR016166">
    <property type="entry name" value="FAD-bd_PCMH"/>
</dbReference>
<protein>
    <submittedName>
        <fullName evidence="7">Putative FAD-linked oxidoreductase-like protein 2</fullName>
    </submittedName>
</protein>
<evidence type="ECO:0000256" key="1">
    <source>
        <dbReference type="ARBA" id="ARBA00001974"/>
    </source>
</evidence>